<dbReference type="SUPFAM" id="SSF51120">
    <property type="entry name" value="beta-Roll"/>
    <property type="match status" value="1"/>
</dbReference>
<feature type="non-terminal residue" evidence="4">
    <location>
        <position position="1"/>
    </location>
</feature>
<dbReference type="InterPro" id="IPR001343">
    <property type="entry name" value="Hemolysn_Ca-bd"/>
</dbReference>
<proteinExistence type="predicted"/>
<keyword evidence="5" id="KW-1185">Reference proteome</keyword>
<dbReference type="Gene3D" id="2.150.10.10">
    <property type="entry name" value="Serralysin-like metalloprotease, C-terminal"/>
    <property type="match status" value="2"/>
</dbReference>
<comment type="caution">
    <text evidence="4">The sequence shown here is derived from an EMBL/GenBank/DDBJ whole genome shotgun (WGS) entry which is preliminary data.</text>
</comment>
<dbReference type="InterPro" id="IPR050557">
    <property type="entry name" value="RTX_toxin/Mannuronan_C5-epim"/>
</dbReference>
<feature type="region of interest" description="Disordered" evidence="3">
    <location>
        <begin position="1"/>
        <end position="31"/>
    </location>
</feature>
<keyword evidence="2" id="KW-0964">Secreted</keyword>
<organism evidence="4 5">
    <name type="scientific">Thalassiosira oceanica</name>
    <name type="common">Marine diatom</name>
    <dbReference type="NCBI Taxonomy" id="159749"/>
    <lineage>
        <taxon>Eukaryota</taxon>
        <taxon>Sar</taxon>
        <taxon>Stramenopiles</taxon>
        <taxon>Ochrophyta</taxon>
        <taxon>Bacillariophyta</taxon>
        <taxon>Coscinodiscophyceae</taxon>
        <taxon>Thalassiosirophycidae</taxon>
        <taxon>Thalassiosirales</taxon>
        <taxon>Thalassiosiraceae</taxon>
        <taxon>Thalassiosira</taxon>
    </lineage>
</organism>
<name>K0R9G5_THAOC</name>
<dbReference type="GO" id="GO:0005509">
    <property type="term" value="F:calcium ion binding"/>
    <property type="evidence" value="ECO:0007669"/>
    <property type="project" value="InterPro"/>
</dbReference>
<evidence type="ECO:0000313" key="5">
    <source>
        <dbReference type="Proteomes" id="UP000266841"/>
    </source>
</evidence>
<dbReference type="PROSITE" id="PS00330">
    <property type="entry name" value="HEMOLYSIN_CALCIUM"/>
    <property type="match status" value="4"/>
</dbReference>
<dbReference type="PANTHER" id="PTHR38340">
    <property type="entry name" value="S-LAYER PROTEIN"/>
    <property type="match status" value="1"/>
</dbReference>
<dbReference type="PANTHER" id="PTHR38340:SF1">
    <property type="entry name" value="S-LAYER PROTEIN"/>
    <property type="match status" value="1"/>
</dbReference>
<evidence type="ECO:0000256" key="1">
    <source>
        <dbReference type="ARBA" id="ARBA00004613"/>
    </source>
</evidence>
<feature type="region of interest" description="Disordered" evidence="3">
    <location>
        <begin position="48"/>
        <end position="80"/>
    </location>
</feature>
<gene>
    <name evidence="4" type="ORF">THAOC_35817</name>
</gene>
<evidence type="ECO:0008006" key="6">
    <source>
        <dbReference type="Google" id="ProtNLM"/>
    </source>
</evidence>
<dbReference type="EMBL" id="AGNL01048418">
    <property type="protein sequence ID" value="EJK45566.1"/>
    <property type="molecule type" value="Genomic_DNA"/>
</dbReference>
<dbReference type="AlphaFoldDB" id="K0R9G5"/>
<dbReference type="GO" id="GO:0005576">
    <property type="term" value="C:extracellular region"/>
    <property type="evidence" value="ECO:0007669"/>
    <property type="project" value="UniProtKB-SubCell"/>
</dbReference>
<evidence type="ECO:0000313" key="4">
    <source>
        <dbReference type="EMBL" id="EJK45566.1"/>
    </source>
</evidence>
<feature type="compositionally biased region" description="Gly residues" evidence="3">
    <location>
        <begin position="57"/>
        <end position="69"/>
    </location>
</feature>
<dbReference type="Proteomes" id="UP000266841">
    <property type="component" value="Unassembled WGS sequence"/>
</dbReference>
<evidence type="ECO:0000256" key="3">
    <source>
        <dbReference type="SAM" id="MobiDB-lite"/>
    </source>
</evidence>
<reference evidence="4 5" key="1">
    <citation type="journal article" date="2012" name="Genome Biol.">
        <title>Genome and low-iron response of an oceanic diatom adapted to chronic iron limitation.</title>
        <authorList>
            <person name="Lommer M."/>
            <person name="Specht M."/>
            <person name="Roy A.S."/>
            <person name="Kraemer L."/>
            <person name="Andreson R."/>
            <person name="Gutowska M.A."/>
            <person name="Wolf J."/>
            <person name="Bergner S.V."/>
            <person name="Schilhabel M.B."/>
            <person name="Klostermeier U.C."/>
            <person name="Beiko R.G."/>
            <person name="Rosenstiel P."/>
            <person name="Hippler M."/>
            <person name="Laroche J."/>
        </authorList>
    </citation>
    <scope>NUCLEOTIDE SEQUENCE [LARGE SCALE GENOMIC DNA]</scope>
    <source>
        <strain evidence="4 5">CCMP1005</strain>
    </source>
</reference>
<sequence>LHGEAGNDVLSGGDGGDELDGGDGNDRLDGGNGLDALYGGAGNDALSSGAGNDHLEGGGGNDRLDGGAGEDVLYGDNGNDTLSGGAAEDRLYGGGGSDTAIFNGDRSNYSFSVVVFKTWKVYWTFEVSNHISGETDTLEAIETLVFADETCTVASTIDVISSTLYSPDSGDVCDGEGQFDLKAIYDGEDDVEVCITCSSSS</sequence>
<protein>
    <recommendedName>
        <fullName evidence="6">Calcium-binding protein</fullName>
    </recommendedName>
</protein>
<dbReference type="InterPro" id="IPR011049">
    <property type="entry name" value="Serralysin-like_metalloprot_C"/>
</dbReference>
<dbReference type="Pfam" id="PF00353">
    <property type="entry name" value="HemolysinCabind"/>
    <property type="match status" value="2"/>
</dbReference>
<accession>K0R9G5</accession>
<comment type="subcellular location">
    <subcellularLocation>
        <location evidence="1">Secreted</location>
    </subcellularLocation>
</comment>
<dbReference type="OrthoDB" id="5212at2759"/>
<dbReference type="PRINTS" id="PR00313">
    <property type="entry name" value="CABNDNGRPT"/>
</dbReference>
<evidence type="ECO:0000256" key="2">
    <source>
        <dbReference type="ARBA" id="ARBA00022525"/>
    </source>
</evidence>
<dbReference type="InterPro" id="IPR018511">
    <property type="entry name" value="Hemolysin-typ_Ca-bd_CS"/>
</dbReference>